<evidence type="ECO:0000313" key="3">
    <source>
        <dbReference type="Proteomes" id="UP000515908"/>
    </source>
</evidence>
<dbReference type="Proteomes" id="UP000515908">
    <property type="component" value="Chromosome 19"/>
</dbReference>
<dbReference type="Pfam" id="PF12770">
    <property type="entry name" value="CHAT"/>
    <property type="match status" value="1"/>
</dbReference>
<organism evidence="2 3">
    <name type="scientific">Angomonas deanei</name>
    <dbReference type="NCBI Taxonomy" id="59799"/>
    <lineage>
        <taxon>Eukaryota</taxon>
        <taxon>Discoba</taxon>
        <taxon>Euglenozoa</taxon>
        <taxon>Kinetoplastea</taxon>
        <taxon>Metakinetoplastina</taxon>
        <taxon>Trypanosomatida</taxon>
        <taxon>Trypanosomatidae</taxon>
        <taxon>Strigomonadinae</taxon>
        <taxon>Angomonas</taxon>
    </lineage>
</organism>
<dbReference type="AlphaFoldDB" id="A0A7G2CM19"/>
<feature type="domain" description="CHAT" evidence="1">
    <location>
        <begin position="603"/>
        <end position="949"/>
    </location>
</feature>
<name>A0A7G2CM19_9TRYP</name>
<protein>
    <submittedName>
        <fullName evidence="2">CHAT domain containing protein, putative</fullName>
    </submittedName>
</protein>
<evidence type="ECO:0000259" key="1">
    <source>
        <dbReference type="Pfam" id="PF12770"/>
    </source>
</evidence>
<dbReference type="EMBL" id="LR877163">
    <property type="protein sequence ID" value="CAD2220890.1"/>
    <property type="molecule type" value="Genomic_DNA"/>
</dbReference>
<gene>
    <name evidence="2" type="ORF">ADEAN_000841400</name>
</gene>
<keyword evidence="3" id="KW-1185">Reference proteome</keyword>
<dbReference type="InterPro" id="IPR024983">
    <property type="entry name" value="CHAT_dom"/>
</dbReference>
<dbReference type="VEuPathDB" id="TriTrypDB:ADEAN_000841400"/>
<evidence type="ECO:0000313" key="2">
    <source>
        <dbReference type="EMBL" id="CAD2220890.1"/>
    </source>
</evidence>
<accession>A0A7G2CM19</accession>
<proteinExistence type="predicted"/>
<reference evidence="2 3" key="1">
    <citation type="submission" date="2020-08" db="EMBL/GenBank/DDBJ databases">
        <authorList>
            <person name="Newling K."/>
            <person name="Davey J."/>
            <person name="Forrester S."/>
        </authorList>
    </citation>
    <scope>NUCLEOTIDE SEQUENCE [LARGE SCALE GENOMIC DNA]</scope>
    <source>
        <strain evidence="3">Crithidia deanei Carvalho (ATCC PRA-265)</strain>
    </source>
</reference>
<dbReference type="OrthoDB" id="120976at2759"/>
<sequence length="953" mass="107553">MGSDGGDDSWGDDEDNSVSIEGFATTASGHNNAELEEAINFNAAGPLASDTGLDQSHSTRLTLDYITKDTRSGSDEFRTSDETFTNLFEQGCKEYYDKNLDGAYLLWNDALAIAVEKKNREYIAIITHNLQRISYELLVKEGNALLEKGQLEEAGQAFELALDVGRKAHNAAWVTEMQNSRKEVQTAVFHRSHAAALAIFEKAKHMTNQTVNEDDYFIIPGTDTMVSHTEAFVNQWSRILLIQEAIYMWNDSATMAEHIGGAAGLSLRNDLINESLNAVSLYLVRLFFETENPNHLSMQRSSLYHYHEAVMLSELWTDMLQCMHGQLQHQLFCAVAAAQLGNLYLVTNQLQLAEQQFDQLVRYGRDNKDTLMEATGLTFSAVLNWQRANYAVAERQLETTLGKWELVRKEVDALRGVAREEGEEATNARKETIKERLRRAIPQDYVRVMANLCNSYKVSLYVNTYRYREGWRPWRRGWIYQYSDHLLEKMMMNYTAHPSVDQIVAVSKDVGTPLIYYFLAYRYDWSNEENVFVRSESVLIWFVPLSSEIRFVEMNVSKEFNTTVTDLILKFRNGLCIDPLGTSEVSPSTDIITSLHRNAWMDPLQLLYLIFIDPIFDNLKSLFYNAPEKLVDSVVTIIPTVQLWTLPFNAFLNPRKEHCYLIEEVAVQLAFSATQCAFNSILARRCRDYGLRKDLVVVQPEVNAPVTHVRLRFPMDSHRSVEEGEAIEQVFNTSKELLLATANTNSSVLTNSCVVVKDVDSLRTALPQSHYVHIATDTTSHADRKSSNDECRGAVCVFSSFGEGLLWSSEVQHMELTAELVTLSNTNIVLDNLNCVHDDVLGLMRSFFSGGVPCVIAGQWCTPDVVPAHLFVKLYSLLERPLETIQNSTKMTTSSVKMSSARPSTDGSVGGFGATHKALVLAKAIRELMNEEDTMRFSPRGWAAYYCVGCGST</sequence>